<organism evidence="10 11">
    <name type="scientific">Trichogramma kaykai</name>
    <dbReference type="NCBI Taxonomy" id="54128"/>
    <lineage>
        <taxon>Eukaryota</taxon>
        <taxon>Metazoa</taxon>
        <taxon>Ecdysozoa</taxon>
        <taxon>Arthropoda</taxon>
        <taxon>Hexapoda</taxon>
        <taxon>Insecta</taxon>
        <taxon>Pterygota</taxon>
        <taxon>Neoptera</taxon>
        <taxon>Endopterygota</taxon>
        <taxon>Hymenoptera</taxon>
        <taxon>Apocrita</taxon>
        <taxon>Proctotrupomorpha</taxon>
        <taxon>Chalcidoidea</taxon>
        <taxon>Trichogrammatidae</taxon>
        <taxon>Trichogramma</taxon>
    </lineage>
</organism>
<evidence type="ECO:0000256" key="6">
    <source>
        <dbReference type="ARBA" id="ARBA00022801"/>
    </source>
</evidence>
<feature type="domain" description="Lipase" evidence="9">
    <location>
        <begin position="25"/>
        <end position="196"/>
    </location>
</feature>
<dbReference type="EMBL" id="JBJJXI010000096">
    <property type="protein sequence ID" value="KAL3393697.1"/>
    <property type="molecule type" value="Genomic_DNA"/>
</dbReference>
<evidence type="ECO:0000256" key="3">
    <source>
        <dbReference type="ARBA" id="ARBA00010701"/>
    </source>
</evidence>
<keyword evidence="11" id="KW-1185">Reference proteome</keyword>
<dbReference type="Gene3D" id="3.40.50.1820">
    <property type="entry name" value="alpha/beta hydrolase"/>
    <property type="match status" value="1"/>
</dbReference>
<dbReference type="SUPFAM" id="SSF53474">
    <property type="entry name" value="alpha/beta-Hydrolases"/>
    <property type="match status" value="1"/>
</dbReference>
<dbReference type="Proteomes" id="UP001627154">
    <property type="component" value="Unassembled WGS sequence"/>
</dbReference>
<comment type="catalytic activity">
    <reaction evidence="1">
        <text>a 1,2-diacyl-sn-glycero-3-phosphocholine + H2O = a 2-acyl-sn-glycero-3-phosphocholine + a fatty acid + H(+)</text>
        <dbReference type="Rhea" id="RHEA:18689"/>
        <dbReference type="ChEBI" id="CHEBI:15377"/>
        <dbReference type="ChEBI" id="CHEBI:15378"/>
        <dbReference type="ChEBI" id="CHEBI:28868"/>
        <dbReference type="ChEBI" id="CHEBI:57643"/>
        <dbReference type="ChEBI" id="CHEBI:57875"/>
        <dbReference type="EC" id="3.1.1.32"/>
    </reaction>
</comment>
<reference evidence="10 11" key="1">
    <citation type="journal article" date="2024" name="bioRxiv">
        <title>A reference genome for Trichogramma kaykai: A tiny desert-dwelling parasitoid wasp with competing sex-ratio distorters.</title>
        <authorList>
            <person name="Culotta J."/>
            <person name="Lindsey A.R."/>
        </authorList>
    </citation>
    <scope>NUCLEOTIDE SEQUENCE [LARGE SCALE GENOMIC DNA]</scope>
    <source>
        <strain evidence="10 11">KSX58</strain>
    </source>
</reference>
<evidence type="ECO:0000256" key="4">
    <source>
        <dbReference type="ARBA" id="ARBA00013179"/>
    </source>
</evidence>
<comment type="caution">
    <text evidence="10">The sequence shown here is derived from an EMBL/GenBank/DDBJ whole genome shotgun (WGS) entry which is preliminary data.</text>
</comment>
<dbReference type="AlphaFoldDB" id="A0ABD2WKT7"/>
<protein>
    <recommendedName>
        <fullName evidence="4">phospholipase A1</fullName>
        <ecNumber evidence="4">3.1.1.32</ecNumber>
    </recommendedName>
</protein>
<comment type="subcellular location">
    <subcellularLocation>
        <location evidence="2">Secreted</location>
    </subcellularLocation>
</comment>
<dbReference type="GO" id="GO:0008970">
    <property type="term" value="F:phospholipase A1 activity"/>
    <property type="evidence" value="ECO:0007669"/>
    <property type="project" value="UniProtKB-EC"/>
</dbReference>
<dbReference type="PANTHER" id="PTHR11610">
    <property type="entry name" value="LIPASE"/>
    <property type="match status" value="1"/>
</dbReference>
<dbReference type="PANTHER" id="PTHR11610:SF178">
    <property type="entry name" value="LIPASE MEMBER H-A-LIKE PROTEIN"/>
    <property type="match status" value="1"/>
</dbReference>
<keyword evidence="6" id="KW-0378">Hydrolase</keyword>
<keyword evidence="5" id="KW-0964">Secreted</keyword>
<dbReference type="GO" id="GO:0005576">
    <property type="term" value="C:extracellular region"/>
    <property type="evidence" value="ECO:0007669"/>
    <property type="project" value="UniProtKB-SubCell"/>
</dbReference>
<dbReference type="PRINTS" id="PR00821">
    <property type="entry name" value="TAGLIPASE"/>
</dbReference>
<sequence length="249" mass="28340">MQKLKDHFDNEARLGVSNRDTWQWNHLHFIGHSLGAHVSAQTAHLLKNDTFWHLDRITGLDPARPCFTQANSPTTLDKGDAVYVDMIHTQIGHETRFLQALGLDRALGHTDFYVSTGVKQLQCHDDYPHFEMICSHQASYEYFIATLEIFKNRDECGFPAYPWNGSPKDALEIVKEIAKSGNRGCETCPKMGIEVGPNSRKGVFLVISSSKKPYCEVSNRELLFIVKMTQVGSKRRIKLKKVEEYNSLL</sequence>
<evidence type="ECO:0000256" key="8">
    <source>
        <dbReference type="RuleBase" id="RU004262"/>
    </source>
</evidence>
<proteinExistence type="inferred from homology"/>
<dbReference type="InterPro" id="IPR000734">
    <property type="entry name" value="TAG_lipase"/>
</dbReference>
<accession>A0ABD2WKT7</accession>
<evidence type="ECO:0000256" key="2">
    <source>
        <dbReference type="ARBA" id="ARBA00004613"/>
    </source>
</evidence>
<evidence type="ECO:0000313" key="10">
    <source>
        <dbReference type="EMBL" id="KAL3393697.1"/>
    </source>
</evidence>
<dbReference type="InterPro" id="IPR029058">
    <property type="entry name" value="AB_hydrolase_fold"/>
</dbReference>
<keyword evidence="7" id="KW-1015">Disulfide bond</keyword>
<dbReference type="EC" id="3.1.1.32" evidence="4"/>
<evidence type="ECO:0000256" key="5">
    <source>
        <dbReference type="ARBA" id="ARBA00022525"/>
    </source>
</evidence>
<dbReference type="Pfam" id="PF00151">
    <property type="entry name" value="Lipase"/>
    <property type="match status" value="1"/>
</dbReference>
<dbReference type="InterPro" id="IPR013818">
    <property type="entry name" value="Lipase"/>
</dbReference>
<comment type="similarity">
    <text evidence="3 8">Belongs to the AB hydrolase superfamily. Lipase family.</text>
</comment>
<evidence type="ECO:0000256" key="1">
    <source>
        <dbReference type="ARBA" id="ARBA00000111"/>
    </source>
</evidence>
<gene>
    <name evidence="10" type="ORF">TKK_011961</name>
</gene>
<evidence type="ECO:0000256" key="7">
    <source>
        <dbReference type="ARBA" id="ARBA00023157"/>
    </source>
</evidence>
<evidence type="ECO:0000259" key="9">
    <source>
        <dbReference type="Pfam" id="PF00151"/>
    </source>
</evidence>
<evidence type="ECO:0000313" key="11">
    <source>
        <dbReference type="Proteomes" id="UP001627154"/>
    </source>
</evidence>
<name>A0ABD2WKT7_9HYME</name>